<proteinExistence type="predicted"/>
<accession>A0ABQ6WCF4</accession>
<dbReference type="Gene3D" id="3.40.366.10">
    <property type="entry name" value="Malonyl-Coenzyme A Acyl Carrier Protein, domain 2"/>
    <property type="match status" value="1"/>
</dbReference>
<dbReference type="EMBL" id="ML735778">
    <property type="protein sequence ID" value="KAE8414827.1"/>
    <property type="molecule type" value="Genomic_DNA"/>
</dbReference>
<protein>
    <submittedName>
        <fullName evidence="1">Uncharacterized protein</fullName>
    </submittedName>
</protein>
<evidence type="ECO:0000313" key="2">
    <source>
        <dbReference type="Proteomes" id="UP000325395"/>
    </source>
</evidence>
<dbReference type="InterPro" id="IPR001227">
    <property type="entry name" value="Ac_transferase_dom_sf"/>
</dbReference>
<name>A0ABQ6WCF4_9EURO</name>
<dbReference type="Proteomes" id="UP000325395">
    <property type="component" value="Unassembled WGS sequence"/>
</dbReference>
<gene>
    <name evidence="1" type="ORF">BDV36DRAFT_298664</name>
</gene>
<organism evidence="1 2">
    <name type="scientific">Aspergillus pseudocaelatus</name>
    <dbReference type="NCBI Taxonomy" id="1825620"/>
    <lineage>
        <taxon>Eukaryota</taxon>
        <taxon>Fungi</taxon>
        <taxon>Dikarya</taxon>
        <taxon>Ascomycota</taxon>
        <taxon>Pezizomycotina</taxon>
        <taxon>Eurotiomycetes</taxon>
        <taxon>Eurotiomycetidae</taxon>
        <taxon>Eurotiales</taxon>
        <taxon>Aspergillaceae</taxon>
        <taxon>Aspergillus</taxon>
        <taxon>Aspergillus subgen. Circumdati</taxon>
    </lineage>
</organism>
<keyword evidence="2" id="KW-1185">Reference proteome</keyword>
<evidence type="ECO:0000313" key="1">
    <source>
        <dbReference type="EMBL" id="KAE8414827.1"/>
    </source>
</evidence>
<dbReference type="Gene3D" id="3.30.70.3290">
    <property type="match status" value="1"/>
</dbReference>
<reference evidence="1 2" key="1">
    <citation type="submission" date="2019-04" db="EMBL/GenBank/DDBJ databases">
        <authorList>
            <consortium name="DOE Joint Genome Institute"/>
            <person name="Mondo S."/>
            <person name="Kjaerbolling I."/>
            <person name="Vesth T."/>
            <person name="Frisvad J.C."/>
            <person name="Nybo J.L."/>
            <person name="Theobald S."/>
            <person name="Kildgaard S."/>
            <person name="Isbrandt T."/>
            <person name="Kuo A."/>
            <person name="Sato A."/>
            <person name="Lyhne E.K."/>
            <person name="Kogle M.E."/>
            <person name="Wiebenga A."/>
            <person name="Kun R.S."/>
            <person name="Lubbers R.J."/>
            <person name="Makela M.R."/>
            <person name="Barry K."/>
            <person name="Chovatia M."/>
            <person name="Clum A."/>
            <person name="Daum C."/>
            <person name="Haridas S."/>
            <person name="He G."/>
            <person name="LaButti K."/>
            <person name="Lipzen A."/>
            <person name="Riley R."/>
            <person name="Salamov A."/>
            <person name="Simmons B.A."/>
            <person name="Magnuson J.K."/>
            <person name="Henrissat B."/>
            <person name="Mortensen U.H."/>
            <person name="Larsen T.O."/>
            <person name="Devries R.P."/>
            <person name="Grigoriev I.V."/>
            <person name="Machida M."/>
            <person name="Baker S.E."/>
            <person name="Andersen M.R."/>
            <person name="Cantor M.N."/>
            <person name="Hua S.X."/>
        </authorList>
    </citation>
    <scope>NUCLEOTIDE SEQUENCE [LARGE SCALE GENOMIC DNA]</scope>
    <source>
        <strain evidence="1 2">CBS 117616</strain>
    </source>
</reference>
<sequence>MTTALGADYWAKKMTPNTLFAQALKDTVSNDGLFDIALEIGPYPALRGPLPQTPEVSVKDRIPHSGCLMRVMCDIEAFTNALGRVCTHLSPLIATFDADERIIAPHSASRTFVRGFPSYPWDHGAILVQIQDLKCLLRHGLWLSG</sequence>